<dbReference type="AlphaFoldDB" id="A0A0H3EBW5"/>
<evidence type="ECO:0000313" key="3">
    <source>
        <dbReference type="EMBL" id="ADP35675.1"/>
    </source>
</evidence>
<accession>A0A0H3EBW5</accession>
<dbReference type="PROSITE" id="PS50975">
    <property type="entry name" value="ATP_GRASP"/>
    <property type="match status" value="1"/>
</dbReference>
<dbReference type="HOGENOM" id="CLU_054906_0_0_11"/>
<dbReference type="PATRIC" id="fig|702459.3.peg.603"/>
<dbReference type="InterPro" id="IPR011761">
    <property type="entry name" value="ATP-grasp"/>
</dbReference>
<evidence type="ECO:0000259" key="2">
    <source>
        <dbReference type="PROSITE" id="PS50975"/>
    </source>
</evidence>
<keyword evidence="1" id="KW-0067">ATP-binding</keyword>
<feature type="domain" description="ATP-grasp" evidence="2">
    <location>
        <begin position="125"/>
        <end position="326"/>
    </location>
</feature>
<protein>
    <recommendedName>
        <fullName evidence="2">ATP-grasp domain-containing protein</fullName>
    </recommendedName>
</protein>
<evidence type="ECO:0000313" key="4">
    <source>
        <dbReference type="Proteomes" id="UP000002312"/>
    </source>
</evidence>
<dbReference type="KEGG" id="bbp:BBPR_0578"/>
<dbReference type="GO" id="GO:0005524">
    <property type="term" value="F:ATP binding"/>
    <property type="evidence" value="ECO:0007669"/>
    <property type="project" value="UniProtKB-UniRule"/>
</dbReference>
<reference evidence="3 4" key="1">
    <citation type="journal article" date="2010" name="Proc. Natl. Acad. Sci. U.S.A.">
        <title>Genome analysis of Bifidobacterium bifidum PRL2010 reveals metabolic pathways for host-derived glycan foraging.</title>
        <authorList>
            <person name="Turroni F."/>
            <person name="Bottacini F."/>
            <person name="Foroni E."/>
            <person name="Mulder I."/>
            <person name="Kim J.H."/>
            <person name="Zomer A."/>
            <person name="Sanchez B."/>
            <person name="Bidossi A."/>
            <person name="Ferrarini A."/>
            <person name="Giubellini V."/>
            <person name="Delledonne M."/>
            <person name="Henrissat B."/>
            <person name="Coutinho P."/>
            <person name="Oggioni M."/>
            <person name="Fitzgerald G.F."/>
            <person name="Mills D."/>
            <person name="Margolles A."/>
            <person name="Kelly D."/>
            <person name="van Sinderen D."/>
            <person name="Ventura M."/>
        </authorList>
    </citation>
    <scope>NUCLEOTIDE SEQUENCE [LARGE SCALE GENOMIC DNA]</scope>
    <source>
        <strain evidence="3 4">PRL2010</strain>
    </source>
</reference>
<gene>
    <name evidence="3" type="ordered locus">BBPR_0578</name>
</gene>
<evidence type="ECO:0000256" key="1">
    <source>
        <dbReference type="PROSITE-ProRule" id="PRU00409"/>
    </source>
</evidence>
<dbReference type="RefSeq" id="WP_013389675.1">
    <property type="nucleotide sequence ID" value="NC_014638.1"/>
</dbReference>
<dbReference type="SUPFAM" id="SSF56059">
    <property type="entry name" value="Glutathione synthetase ATP-binding domain-like"/>
    <property type="match status" value="1"/>
</dbReference>
<dbReference type="OrthoDB" id="5420347at2"/>
<dbReference type="GeneID" id="93092224"/>
<keyword evidence="1" id="KW-0547">Nucleotide-binding</keyword>
<dbReference type="GO" id="GO:0046872">
    <property type="term" value="F:metal ion binding"/>
    <property type="evidence" value="ECO:0007669"/>
    <property type="project" value="InterPro"/>
</dbReference>
<proteinExistence type="predicted"/>
<name>A0A0H3EBW5_BIFBP</name>
<dbReference type="Gene3D" id="3.30.470.20">
    <property type="entry name" value="ATP-grasp fold, B domain"/>
    <property type="match status" value="1"/>
</dbReference>
<dbReference type="EMBL" id="CP001840">
    <property type="protein sequence ID" value="ADP35675.1"/>
    <property type="molecule type" value="Genomic_DNA"/>
</dbReference>
<dbReference type="Proteomes" id="UP000002312">
    <property type="component" value="Chromosome"/>
</dbReference>
<sequence length="411" mass="46393">MTAFQPVLLGSETCAYAMARAFHSAYGLKSLVYGRMQLSVTKFSSIMEPTFFADFTEPESFRRHMVEAGRRLTSERPDTTFLLIACGDDYSELLSRYKDELKPYFTFVSVDADLHDRLSNKTSFYELCAQYDLPHPLTFVLDKAGAAAGKYHDLPFGFPVAVKPANSVEYLHVDFPGRKKAFILHTPEELAHVVSAIYGAGYGSELIIQDFIPGSDANMRVLNAYVDHDHHVRMMVLGHVLLADPTPEAIGNYAAIIPDYNEGFCLKIKSFLESIGYEGVANFDIKFDPRDGEYKLFEINLRQGRTNFFVTLNGFNLAEYFVDDLVLGNPMEGDTVIGRGDSMLLEVPFSTLKKYAEPGEALDRGIALHKAGKSGWTLRYGRDLSFRRRLLLWRLHRLTAKNYDTYLGKND</sequence>
<organism evidence="3 4">
    <name type="scientific">Bifidobacterium bifidum (strain PRL2010)</name>
    <dbReference type="NCBI Taxonomy" id="702459"/>
    <lineage>
        <taxon>Bacteria</taxon>
        <taxon>Bacillati</taxon>
        <taxon>Actinomycetota</taxon>
        <taxon>Actinomycetes</taxon>
        <taxon>Bifidobacteriales</taxon>
        <taxon>Bifidobacteriaceae</taxon>
        <taxon>Bifidobacterium</taxon>
    </lineage>
</organism>
<dbReference type="eggNOG" id="COG3919">
    <property type="taxonomic scope" value="Bacteria"/>
</dbReference>